<dbReference type="Proteomes" id="UP001374893">
    <property type="component" value="Chromosome"/>
</dbReference>
<evidence type="ECO:0000256" key="5">
    <source>
        <dbReference type="SAM" id="SignalP"/>
    </source>
</evidence>
<dbReference type="PANTHER" id="PTHR33546:SF1">
    <property type="entry name" value="LARGE, MULTIFUNCTIONAL SECRETED PROTEIN"/>
    <property type="match status" value="1"/>
</dbReference>
<keyword evidence="5" id="KW-0732">Signal</keyword>
<evidence type="ECO:0000313" key="8">
    <source>
        <dbReference type="Proteomes" id="UP001374893"/>
    </source>
</evidence>
<dbReference type="Gene3D" id="1.25.10.10">
    <property type="entry name" value="Leucine-rich Repeat Variant"/>
    <property type="match status" value="2"/>
</dbReference>
<dbReference type="Gene3D" id="2.120.10.30">
    <property type="entry name" value="TolB, C-terminal domain"/>
    <property type="match status" value="1"/>
</dbReference>
<name>A0ABN6HHA1_9BACT</name>
<protein>
    <submittedName>
        <fullName evidence="7">Dehydrogenase domain-containing protein</fullName>
    </submittedName>
</protein>
<keyword evidence="8" id="KW-1185">Reference proteome</keyword>
<dbReference type="Pfam" id="PF23500">
    <property type="entry name" value="DUF7133"/>
    <property type="match status" value="1"/>
</dbReference>
<dbReference type="PANTHER" id="PTHR33546">
    <property type="entry name" value="LARGE, MULTIFUNCTIONAL SECRETED PROTEIN-RELATED"/>
    <property type="match status" value="1"/>
</dbReference>
<feature type="domain" description="Cytochrome c" evidence="6">
    <location>
        <begin position="1144"/>
        <end position="1281"/>
    </location>
</feature>
<dbReference type="InterPro" id="IPR055557">
    <property type="entry name" value="DUF7133"/>
</dbReference>
<dbReference type="SUPFAM" id="SSF50952">
    <property type="entry name" value="Soluble quinoprotein glucose dehydrogenase"/>
    <property type="match status" value="1"/>
</dbReference>
<dbReference type="RefSeq" id="WP_338687058.1">
    <property type="nucleotide sequence ID" value="NZ_AP024702.1"/>
</dbReference>
<dbReference type="InterPro" id="IPR036909">
    <property type="entry name" value="Cyt_c-like_dom_sf"/>
</dbReference>
<dbReference type="PROSITE" id="PS51007">
    <property type="entry name" value="CYTC"/>
    <property type="match status" value="1"/>
</dbReference>
<dbReference type="InterPro" id="IPR011041">
    <property type="entry name" value="Quinoprot_gluc/sorb_DH_b-prop"/>
</dbReference>
<dbReference type="InterPro" id="IPR011042">
    <property type="entry name" value="6-blade_b-propeller_TolB-like"/>
</dbReference>
<gene>
    <name evidence="7" type="primary">gdhP_2</name>
    <name evidence="7" type="ORF">HAHE_40430</name>
</gene>
<dbReference type="SUPFAM" id="SSF48371">
    <property type="entry name" value="ARM repeat"/>
    <property type="match status" value="1"/>
</dbReference>
<proteinExistence type="predicted"/>
<dbReference type="SUPFAM" id="SSF46626">
    <property type="entry name" value="Cytochrome c"/>
    <property type="match status" value="1"/>
</dbReference>
<dbReference type="InterPro" id="IPR016024">
    <property type="entry name" value="ARM-type_fold"/>
</dbReference>
<keyword evidence="1 4" id="KW-0349">Heme</keyword>
<evidence type="ECO:0000256" key="3">
    <source>
        <dbReference type="ARBA" id="ARBA00023004"/>
    </source>
</evidence>
<sequence>MKWIWFLAILGSPGAAMAASEVIQAFEGDGLGDWSVEGMAFGDAPVPGEMAGLNGKLTGFSGKSLVCSAHGGDEATGSLTSPPLKVKADYLAFTIAGGKHPGKTAVQMLVGDKVVLEETGNNDLMCRRIVWNVKSWRGKEVRLRILDNETGSWGVIAADHFVFDNYSNPIMPPQLGEKGVAGLVPFAGLPGSSIPQGTMGRVVANHANQDVTSPTALAFDEQGVLYVAETHRFRHGIEDNRNHLYWLLDDIASRTVEDRAAMFKKWSDKVSEKYLTEVSERVLRLDKQGDDGSFSESGVFAAEFNGALEGTMAGVFPYRGMVYVANIPSILGLVDKDGDGKADDRVVIEDGFGVRVSFSGHDLNGFELGPDGRIYGTVGDRGFNVGTREGVHYEYPNQGAVFRFDPDGSNFEVIHTGLRNPKEIAFDEYGNAFSVDNNSDQGDAARLVYVVEGADSGWRMGHQIMHSFHRQIGLEQHPPNFWMAEEMWKPANDKQPASLLPPVDNITSGPSGLAYHPGTGFLEEEVGRFLICDYRGSESSSGIQSFAVKPSGAGMKLVDSRRFMWGVCATDVTYSWDGRVFVSDFVTGWRSHEDGRVIELSAGEAYQADAARDTAKLIREGFDQRESKELVGLLKHPDMRVRTRAHLALVGKADGLDSLKEVATNGEGLERLHAIWGLGVIARRGNMALPKVDDDDFGPVPGGRQREQAQNVLVDLLKDGDPEIRAQAVKVLGDSGIVGDKINFSGLLADVSARVRMFAAISAAKTSAVGSLPFIWKMLEANSDADPYLRHAGAYALAELANPVTLTGLTTHEDKSVRLAAVVALGRKHDASVAGFLRDEDPEVMREAVRVIHDNRIEDSRSVLAELLDQPRYDDFTEMIWRRLIHSAYRVGGEANAKRLVDAAMNPKVPAPVRREALRLLGDWKKPFVVDTSTGTFDPLPERDGSALAGSVGGRVDDLLRIDGSLLEDAVSMLAKTATDLSKVDPALLKAKVSDLSLPGGARAGLLDLWAKRSGNSGKATLMELAASESDEVAFAAIGWLQKQKAPEASELLVKETESAEAARAQKAWGLLQAMEGEKVALRFAKAVDGLIASSGKGAAAIEILEGARSRPEDIVKAAVERYDAAVSKSEDPLFASYPSLLGGNAEKGARLFESHPAAQCMRCHRADGTNAADLAGPELSTVGKRLPRLKLLESLVMPGAEVASGYGVVAVTLKDGTSEGGTLVEKQSEFVELDVAGEKKRIPRDKIETISEPVSAMPPMGALLKPDELRDLVEWLSRRKGK</sequence>
<accession>A0ABN6HHA1</accession>
<keyword evidence="3 4" id="KW-0408">Iron</keyword>
<evidence type="ECO:0000256" key="1">
    <source>
        <dbReference type="ARBA" id="ARBA00022617"/>
    </source>
</evidence>
<keyword evidence="2 4" id="KW-0479">Metal-binding</keyword>
<dbReference type="Gene3D" id="1.10.760.10">
    <property type="entry name" value="Cytochrome c-like domain"/>
    <property type="match status" value="1"/>
</dbReference>
<evidence type="ECO:0000256" key="2">
    <source>
        <dbReference type="ARBA" id="ARBA00022723"/>
    </source>
</evidence>
<organism evidence="7 8">
    <name type="scientific">Haloferula helveola</name>
    <dbReference type="NCBI Taxonomy" id="490095"/>
    <lineage>
        <taxon>Bacteria</taxon>
        <taxon>Pseudomonadati</taxon>
        <taxon>Verrucomicrobiota</taxon>
        <taxon>Verrucomicrobiia</taxon>
        <taxon>Verrucomicrobiales</taxon>
        <taxon>Verrucomicrobiaceae</taxon>
        <taxon>Haloferula</taxon>
    </lineage>
</organism>
<dbReference type="InterPro" id="IPR011989">
    <property type="entry name" value="ARM-like"/>
</dbReference>
<dbReference type="EMBL" id="AP024702">
    <property type="protein sequence ID" value="BCX50135.1"/>
    <property type="molecule type" value="Genomic_DNA"/>
</dbReference>
<evidence type="ECO:0000256" key="4">
    <source>
        <dbReference type="PROSITE-ProRule" id="PRU00433"/>
    </source>
</evidence>
<reference evidence="7 8" key="1">
    <citation type="submission" date="2021-06" db="EMBL/GenBank/DDBJ databases">
        <title>Complete genome of Haloferula helveola possessing various polysaccharide degrading enzymes.</title>
        <authorList>
            <person name="Takami H."/>
            <person name="Huang C."/>
            <person name="Hamasaki K."/>
        </authorList>
    </citation>
    <scope>NUCLEOTIDE SEQUENCE [LARGE SCALE GENOMIC DNA]</scope>
    <source>
        <strain evidence="7 8">CN-1</strain>
    </source>
</reference>
<evidence type="ECO:0000313" key="7">
    <source>
        <dbReference type="EMBL" id="BCX50135.1"/>
    </source>
</evidence>
<feature type="chain" id="PRO_5046452869" evidence="5">
    <location>
        <begin position="19"/>
        <end position="1283"/>
    </location>
</feature>
<dbReference type="InterPro" id="IPR009056">
    <property type="entry name" value="Cyt_c-like_dom"/>
</dbReference>
<feature type="signal peptide" evidence="5">
    <location>
        <begin position="1"/>
        <end position="18"/>
    </location>
</feature>
<evidence type="ECO:0000259" key="6">
    <source>
        <dbReference type="PROSITE" id="PS51007"/>
    </source>
</evidence>